<name>A0ABN1KKB2_9BURK</name>
<dbReference type="Proteomes" id="UP001500279">
    <property type="component" value="Unassembled WGS sequence"/>
</dbReference>
<dbReference type="EMBL" id="BAAAEW010000047">
    <property type="protein sequence ID" value="GAA0769342.1"/>
    <property type="molecule type" value="Genomic_DNA"/>
</dbReference>
<keyword evidence="2" id="KW-1185">Reference proteome</keyword>
<reference evidence="1 2" key="1">
    <citation type="journal article" date="2019" name="Int. J. Syst. Evol. Microbiol.">
        <title>The Global Catalogue of Microorganisms (GCM) 10K type strain sequencing project: providing services to taxonomists for standard genome sequencing and annotation.</title>
        <authorList>
            <consortium name="The Broad Institute Genomics Platform"/>
            <consortium name="The Broad Institute Genome Sequencing Center for Infectious Disease"/>
            <person name="Wu L."/>
            <person name="Ma J."/>
        </authorList>
    </citation>
    <scope>NUCLEOTIDE SEQUENCE [LARGE SCALE GENOMIC DNA]</scope>
    <source>
        <strain evidence="1 2">JCM 15503</strain>
    </source>
</reference>
<comment type="caution">
    <text evidence="1">The sequence shown here is derived from an EMBL/GenBank/DDBJ whole genome shotgun (WGS) entry which is preliminary data.</text>
</comment>
<gene>
    <name evidence="1" type="ORF">GCM10009107_60090</name>
</gene>
<evidence type="ECO:0000313" key="1">
    <source>
        <dbReference type="EMBL" id="GAA0769342.1"/>
    </source>
</evidence>
<sequence length="115" mass="12792">MWRIAFSRPGLSASKATRPSQFRPDLKVCINRSTSSLEIGKYLVSPLSKRTPDARYTASVSIRSGQGRATHDRVLRLLPLFNSSDDALSYALREGLAWVHERTPAVSRCMSHTSS</sequence>
<proteinExistence type="predicted"/>
<organism evidence="1 2">
    <name type="scientific">Ideonella azotifigens</name>
    <dbReference type="NCBI Taxonomy" id="513160"/>
    <lineage>
        <taxon>Bacteria</taxon>
        <taxon>Pseudomonadati</taxon>
        <taxon>Pseudomonadota</taxon>
        <taxon>Betaproteobacteria</taxon>
        <taxon>Burkholderiales</taxon>
        <taxon>Sphaerotilaceae</taxon>
        <taxon>Ideonella</taxon>
    </lineage>
</organism>
<dbReference type="RefSeq" id="WP_310733353.1">
    <property type="nucleotide sequence ID" value="NZ_BAAAEW010000047.1"/>
</dbReference>
<evidence type="ECO:0000313" key="2">
    <source>
        <dbReference type="Proteomes" id="UP001500279"/>
    </source>
</evidence>
<protein>
    <submittedName>
        <fullName evidence="1">Uncharacterized protein</fullName>
    </submittedName>
</protein>
<accession>A0ABN1KKB2</accession>